<accession>A0ACB9DLA9</accession>
<proteinExistence type="predicted"/>
<name>A0ACB9DLA9_ARCLA</name>
<evidence type="ECO:0000313" key="1">
    <source>
        <dbReference type="EMBL" id="KAI3747458.1"/>
    </source>
</evidence>
<gene>
    <name evidence="1" type="ORF">L6452_09915</name>
</gene>
<keyword evidence="2" id="KW-1185">Reference proteome</keyword>
<dbReference type="Proteomes" id="UP001055879">
    <property type="component" value="Linkage Group LG03"/>
</dbReference>
<dbReference type="EMBL" id="CM042049">
    <property type="protein sequence ID" value="KAI3747458.1"/>
    <property type="molecule type" value="Genomic_DNA"/>
</dbReference>
<reference evidence="1 2" key="2">
    <citation type="journal article" date="2022" name="Mol. Ecol. Resour.">
        <title>The genomes of chicory, endive, great burdock and yacon provide insights into Asteraceae paleo-polyploidization history and plant inulin production.</title>
        <authorList>
            <person name="Fan W."/>
            <person name="Wang S."/>
            <person name="Wang H."/>
            <person name="Wang A."/>
            <person name="Jiang F."/>
            <person name="Liu H."/>
            <person name="Zhao H."/>
            <person name="Xu D."/>
            <person name="Zhang Y."/>
        </authorList>
    </citation>
    <scope>NUCLEOTIDE SEQUENCE [LARGE SCALE GENOMIC DNA]</scope>
    <source>
        <strain evidence="2">cv. Niubang</strain>
    </source>
</reference>
<organism evidence="1 2">
    <name type="scientific">Arctium lappa</name>
    <name type="common">Greater burdock</name>
    <name type="synonym">Lappa major</name>
    <dbReference type="NCBI Taxonomy" id="4217"/>
    <lineage>
        <taxon>Eukaryota</taxon>
        <taxon>Viridiplantae</taxon>
        <taxon>Streptophyta</taxon>
        <taxon>Embryophyta</taxon>
        <taxon>Tracheophyta</taxon>
        <taxon>Spermatophyta</taxon>
        <taxon>Magnoliopsida</taxon>
        <taxon>eudicotyledons</taxon>
        <taxon>Gunneridae</taxon>
        <taxon>Pentapetalae</taxon>
        <taxon>asterids</taxon>
        <taxon>campanulids</taxon>
        <taxon>Asterales</taxon>
        <taxon>Asteraceae</taxon>
        <taxon>Carduoideae</taxon>
        <taxon>Cardueae</taxon>
        <taxon>Arctiinae</taxon>
        <taxon>Arctium</taxon>
    </lineage>
</organism>
<sequence length="103" mass="12192">MSTSIEGLAMAGVDYNEWGMDFEEWERMEIMGPPPPHLYADEYEDDHHKQDEHEHEFDDDDSGIEFSKADIKSLKGTDDGMKRWKLVVVMMIMVIRFLRRRIL</sequence>
<evidence type="ECO:0000313" key="2">
    <source>
        <dbReference type="Proteomes" id="UP001055879"/>
    </source>
</evidence>
<protein>
    <submittedName>
        <fullName evidence="1">Uncharacterized protein</fullName>
    </submittedName>
</protein>
<comment type="caution">
    <text evidence="1">The sequence shown here is derived from an EMBL/GenBank/DDBJ whole genome shotgun (WGS) entry which is preliminary data.</text>
</comment>
<reference evidence="2" key="1">
    <citation type="journal article" date="2022" name="Mol. Ecol. Resour.">
        <title>The genomes of chicory, endive, great burdock and yacon provide insights into Asteraceae palaeo-polyploidization history and plant inulin production.</title>
        <authorList>
            <person name="Fan W."/>
            <person name="Wang S."/>
            <person name="Wang H."/>
            <person name="Wang A."/>
            <person name="Jiang F."/>
            <person name="Liu H."/>
            <person name="Zhao H."/>
            <person name="Xu D."/>
            <person name="Zhang Y."/>
        </authorList>
    </citation>
    <scope>NUCLEOTIDE SEQUENCE [LARGE SCALE GENOMIC DNA]</scope>
    <source>
        <strain evidence="2">cv. Niubang</strain>
    </source>
</reference>